<dbReference type="AlphaFoldDB" id="M2TL93"/>
<keyword evidence="3" id="KW-1185">Reference proteome</keyword>
<feature type="compositionally biased region" description="Basic and acidic residues" evidence="1">
    <location>
        <begin position="129"/>
        <end position="139"/>
    </location>
</feature>
<proteinExistence type="predicted"/>
<feature type="region of interest" description="Disordered" evidence="1">
    <location>
        <begin position="335"/>
        <end position="359"/>
    </location>
</feature>
<evidence type="ECO:0000256" key="1">
    <source>
        <dbReference type="SAM" id="MobiDB-lite"/>
    </source>
</evidence>
<dbReference type="HOGENOM" id="CLU_771609_0_0_1"/>
<dbReference type="Proteomes" id="UP000016936">
    <property type="component" value="Unassembled WGS sequence"/>
</dbReference>
<name>M2TL93_COCH5</name>
<evidence type="ECO:0000313" key="3">
    <source>
        <dbReference type="Proteomes" id="UP000016936"/>
    </source>
</evidence>
<dbReference type="OrthoDB" id="10505418at2759"/>
<feature type="compositionally biased region" description="Low complexity" evidence="1">
    <location>
        <begin position="342"/>
        <end position="359"/>
    </location>
</feature>
<sequence>MESEPGVDVDEDVDEDGERPEAMQQVRAGRDGGWVNCNGNQFIRIWSKPILPKPDGVIASQQAAWGSGFKQATACEPGRCDSGFETDWRPCASGPDKEGVRLARAMVRSSPCHGCPQAPSPSPTRRARPGADSDSEQRTAARLTNALSQPTCRAHIAVRESRHGLCLCAPPGWAVTAPVTVISQYSMPHFRSSIHPGNYKVPALSIRPRALPPIAPAQQPIEPASAAAFAIVPSTRPPVCADKARRACGSLQWHIPTLSRLPVDALGHTGVRHHTRLPFCLRLGQLLSCPSTVHAASRSDRHGGLCRHDHGCKANSHQLPVLAPWLTTAMASMAKGEGGPAGRPSAAAADKAAAHGIPF</sequence>
<gene>
    <name evidence="2" type="ORF">COCHEDRAFT_1206543</name>
</gene>
<evidence type="ECO:0000313" key="2">
    <source>
        <dbReference type="EMBL" id="EMD87259.1"/>
    </source>
</evidence>
<feature type="region of interest" description="Disordered" evidence="1">
    <location>
        <begin position="110"/>
        <end position="139"/>
    </location>
</feature>
<dbReference type="EMBL" id="KB445582">
    <property type="protein sequence ID" value="EMD87259.1"/>
    <property type="molecule type" value="Genomic_DNA"/>
</dbReference>
<protein>
    <submittedName>
        <fullName evidence="2">Uncharacterized protein</fullName>
    </submittedName>
</protein>
<organism evidence="2 3">
    <name type="scientific">Cochliobolus heterostrophus (strain C5 / ATCC 48332 / race O)</name>
    <name type="common">Southern corn leaf blight fungus</name>
    <name type="synonym">Bipolaris maydis</name>
    <dbReference type="NCBI Taxonomy" id="701091"/>
    <lineage>
        <taxon>Eukaryota</taxon>
        <taxon>Fungi</taxon>
        <taxon>Dikarya</taxon>
        <taxon>Ascomycota</taxon>
        <taxon>Pezizomycotina</taxon>
        <taxon>Dothideomycetes</taxon>
        <taxon>Pleosporomycetidae</taxon>
        <taxon>Pleosporales</taxon>
        <taxon>Pleosporineae</taxon>
        <taxon>Pleosporaceae</taxon>
        <taxon>Bipolaris</taxon>
    </lineage>
</organism>
<accession>M2TL93</accession>
<reference evidence="2 3" key="1">
    <citation type="journal article" date="2012" name="PLoS Pathog.">
        <title>Diverse lifestyles and strategies of plant pathogenesis encoded in the genomes of eighteen Dothideomycetes fungi.</title>
        <authorList>
            <person name="Ohm R.A."/>
            <person name="Feau N."/>
            <person name="Henrissat B."/>
            <person name="Schoch C.L."/>
            <person name="Horwitz B.A."/>
            <person name="Barry K.W."/>
            <person name="Condon B.J."/>
            <person name="Copeland A.C."/>
            <person name="Dhillon B."/>
            <person name="Glaser F."/>
            <person name="Hesse C.N."/>
            <person name="Kosti I."/>
            <person name="LaButti K."/>
            <person name="Lindquist E.A."/>
            <person name="Lucas S."/>
            <person name="Salamov A.A."/>
            <person name="Bradshaw R.E."/>
            <person name="Ciuffetti L."/>
            <person name="Hamelin R.C."/>
            <person name="Kema G.H.J."/>
            <person name="Lawrence C."/>
            <person name="Scott J.A."/>
            <person name="Spatafora J.W."/>
            <person name="Turgeon B.G."/>
            <person name="de Wit P.J.G.M."/>
            <person name="Zhong S."/>
            <person name="Goodwin S.B."/>
            <person name="Grigoriev I.V."/>
        </authorList>
    </citation>
    <scope>NUCLEOTIDE SEQUENCE [LARGE SCALE GENOMIC DNA]</scope>
    <source>
        <strain evidence="3">C5 / ATCC 48332 / race O</strain>
    </source>
</reference>
<feature type="compositionally biased region" description="Acidic residues" evidence="1">
    <location>
        <begin position="1"/>
        <end position="18"/>
    </location>
</feature>
<feature type="region of interest" description="Disordered" evidence="1">
    <location>
        <begin position="1"/>
        <end position="31"/>
    </location>
</feature>
<reference evidence="3" key="2">
    <citation type="journal article" date="2013" name="PLoS Genet.">
        <title>Comparative genome structure, secondary metabolite, and effector coding capacity across Cochliobolus pathogens.</title>
        <authorList>
            <person name="Condon B.J."/>
            <person name="Leng Y."/>
            <person name="Wu D."/>
            <person name="Bushley K.E."/>
            <person name="Ohm R.A."/>
            <person name="Otillar R."/>
            <person name="Martin J."/>
            <person name="Schackwitz W."/>
            <person name="Grimwood J."/>
            <person name="MohdZainudin N."/>
            <person name="Xue C."/>
            <person name="Wang R."/>
            <person name="Manning V.A."/>
            <person name="Dhillon B."/>
            <person name="Tu Z.J."/>
            <person name="Steffenson B.J."/>
            <person name="Salamov A."/>
            <person name="Sun H."/>
            <person name="Lowry S."/>
            <person name="LaButti K."/>
            <person name="Han J."/>
            <person name="Copeland A."/>
            <person name="Lindquist E."/>
            <person name="Barry K."/>
            <person name="Schmutz J."/>
            <person name="Baker S.E."/>
            <person name="Ciuffetti L.M."/>
            <person name="Grigoriev I.V."/>
            <person name="Zhong S."/>
            <person name="Turgeon B.G."/>
        </authorList>
    </citation>
    <scope>NUCLEOTIDE SEQUENCE [LARGE SCALE GENOMIC DNA]</scope>
    <source>
        <strain evidence="3">C5 / ATCC 48332 / race O</strain>
    </source>
</reference>